<dbReference type="InterPro" id="IPR050560">
    <property type="entry name" value="MYB_TF"/>
</dbReference>
<dbReference type="Gene3D" id="1.10.10.60">
    <property type="entry name" value="Homeodomain-like"/>
    <property type="match status" value="2"/>
</dbReference>
<dbReference type="Pfam" id="PF00249">
    <property type="entry name" value="Myb_DNA-binding"/>
    <property type="match status" value="2"/>
</dbReference>
<proteinExistence type="predicted"/>
<dbReference type="PANTHER" id="PTHR45614:SF274">
    <property type="entry name" value="MYB-LIKE DNA-BINDING PROTEIN"/>
    <property type="match status" value="1"/>
</dbReference>
<evidence type="ECO:0000259" key="1">
    <source>
        <dbReference type="PROSITE" id="PS50090"/>
    </source>
</evidence>
<gene>
    <name evidence="3" type="ORF">BSTOLATCC_MIC49405</name>
</gene>
<dbReference type="AlphaFoldDB" id="A0AAU9JYX7"/>
<dbReference type="GO" id="GO:0005634">
    <property type="term" value="C:nucleus"/>
    <property type="evidence" value="ECO:0007669"/>
    <property type="project" value="TreeGrafter"/>
</dbReference>
<dbReference type="InterPro" id="IPR001005">
    <property type="entry name" value="SANT/Myb"/>
</dbReference>
<name>A0AAU9JYX7_9CILI</name>
<protein>
    <submittedName>
        <fullName evidence="3">Uncharacterized protein</fullName>
    </submittedName>
</protein>
<dbReference type="CDD" id="cd00167">
    <property type="entry name" value="SANT"/>
    <property type="match status" value="1"/>
</dbReference>
<dbReference type="Proteomes" id="UP001162131">
    <property type="component" value="Unassembled WGS sequence"/>
</dbReference>
<evidence type="ECO:0000313" key="3">
    <source>
        <dbReference type="EMBL" id="CAG9329786.1"/>
    </source>
</evidence>
<sequence length="207" mass="24118">MIKIIWPLKGIINNMDLDNKESLISNNSWANNVLPPPTGIENVVWIPFYQNPFTGELSPVLADKINQKVPELNLNDTLFLSKGGSRDLLWKIEEDEIIRHFVSRGNQSWTFIAKFINNQIYGGNLLRKGKHIRERWINHLNPELKKCEWTKEEDLQLLGLVGKYGTKWSKISREMIGRTENSVKNRWNSLNKKCKDIKESIWCKTSN</sequence>
<keyword evidence="4" id="KW-1185">Reference proteome</keyword>
<feature type="domain" description="HTH myb-type" evidence="2">
    <location>
        <begin position="141"/>
        <end position="195"/>
    </location>
</feature>
<feature type="domain" description="Myb-like" evidence="1">
    <location>
        <begin position="141"/>
        <end position="191"/>
    </location>
</feature>
<dbReference type="SUPFAM" id="SSF46689">
    <property type="entry name" value="Homeodomain-like"/>
    <property type="match status" value="2"/>
</dbReference>
<evidence type="ECO:0000259" key="2">
    <source>
        <dbReference type="PROSITE" id="PS51294"/>
    </source>
</evidence>
<comment type="caution">
    <text evidence="3">The sequence shown here is derived from an EMBL/GenBank/DDBJ whole genome shotgun (WGS) entry which is preliminary data.</text>
</comment>
<dbReference type="InterPro" id="IPR009057">
    <property type="entry name" value="Homeodomain-like_sf"/>
</dbReference>
<dbReference type="EMBL" id="CAJZBQ010000048">
    <property type="protein sequence ID" value="CAG9329786.1"/>
    <property type="molecule type" value="Genomic_DNA"/>
</dbReference>
<accession>A0AAU9JYX7</accession>
<dbReference type="PROSITE" id="PS50090">
    <property type="entry name" value="MYB_LIKE"/>
    <property type="match status" value="2"/>
</dbReference>
<dbReference type="PROSITE" id="PS51294">
    <property type="entry name" value="HTH_MYB"/>
    <property type="match status" value="1"/>
</dbReference>
<dbReference type="GO" id="GO:0000981">
    <property type="term" value="F:DNA-binding transcription factor activity, RNA polymerase II-specific"/>
    <property type="evidence" value="ECO:0007669"/>
    <property type="project" value="TreeGrafter"/>
</dbReference>
<dbReference type="InterPro" id="IPR017930">
    <property type="entry name" value="Myb_dom"/>
</dbReference>
<reference evidence="3" key="1">
    <citation type="submission" date="2021-09" db="EMBL/GenBank/DDBJ databases">
        <authorList>
            <consortium name="AG Swart"/>
            <person name="Singh M."/>
            <person name="Singh A."/>
            <person name="Seah K."/>
            <person name="Emmerich C."/>
        </authorList>
    </citation>
    <scope>NUCLEOTIDE SEQUENCE</scope>
    <source>
        <strain evidence="3">ATCC30299</strain>
    </source>
</reference>
<dbReference type="PANTHER" id="PTHR45614">
    <property type="entry name" value="MYB PROTEIN-RELATED"/>
    <property type="match status" value="1"/>
</dbReference>
<feature type="domain" description="Myb-like" evidence="1">
    <location>
        <begin position="90"/>
        <end position="140"/>
    </location>
</feature>
<organism evidence="3 4">
    <name type="scientific">Blepharisma stoltei</name>
    <dbReference type="NCBI Taxonomy" id="1481888"/>
    <lineage>
        <taxon>Eukaryota</taxon>
        <taxon>Sar</taxon>
        <taxon>Alveolata</taxon>
        <taxon>Ciliophora</taxon>
        <taxon>Postciliodesmatophora</taxon>
        <taxon>Heterotrichea</taxon>
        <taxon>Heterotrichida</taxon>
        <taxon>Blepharismidae</taxon>
        <taxon>Blepharisma</taxon>
    </lineage>
</organism>
<evidence type="ECO:0000313" key="4">
    <source>
        <dbReference type="Proteomes" id="UP001162131"/>
    </source>
</evidence>
<dbReference type="SMART" id="SM00717">
    <property type="entry name" value="SANT"/>
    <property type="match status" value="2"/>
</dbReference>
<dbReference type="GO" id="GO:0000978">
    <property type="term" value="F:RNA polymerase II cis-regulatory region sequence-specific DNA binding"/>
    <property type="evidence" value="ECO:0007669"/>
    <property type="project" value="TreeGrafter"/>
</dbReference>